<dbReference type="Proteomes" id="UP000324897">
    <property type="component" value="Chromosome 6"/>
</dbReference>
<keyword evidence="4 6" id="KW-0175">Coiled coil</keyword>
<evidence type="ECO:0000256" key="3">
    <source>
        <dbReference type="ARBA" id="ARBA00022782"/>
    </source>
</evidence>
<keyword evidence="5" id="KW-0287">Flowering</keyword>
<sequence>MSARGLQVSSSSLSSGSLAHGQRYRNPPPPFRRSTLLKLEGSSETSPPAARPPSVPSCLVCYVEIASTVLGLWSFLLLQGLLLSVWGLSTNDHDIPSVLLPESYLRPRNLSIMSERGRIPRRLIDDRRGYPDVRMAHDHRGYPDTRAVGDHRAYPDARPVDRRPYPDIRAINDHRAYPGIHAVDRRGYPDVRDGLQMRGAPRPHPAVLEEEFELQEVELRRLLADNRALVEERDILHREVQAGRDEVGHLNMIIADINVEKEDYINKLVDKRRKLEAELRATEPLRDEVVQLRGDIDKLVGVRKELSAEAASLMQELAREKSGNQQLTMLKAEIDGLRQEIIHVRTACALEQKGNFELVEQRKAMEKNMNSMAQEIDQMRTELAKFDVRPWGTGGTYGIQMSSPEGTFSTPYGDSYNIHSGVSEKGSLLPPESSSWSKYDKSHLQYR</sequence>
<dbReference type="OrthoDB" id="2018286at2759"/>
<dbReference type="PANTHER" id="PTHR33405">
    <property type="entry name" value="PROTEIN FLX-LIKE 2"/>
    <property type="match status" value="1"/>
</dbReference>
<feature type="compositionally biased region" description="Basic and acidic residues" evidence="7">
    <location>
        <begin position="438"/>
        <end position="447"/>
    </location>
</feature>
<evidence type="ECO:0008006" key="10">
    <source>
        <dbReference type="Google" id="ProtNLM"/>
    </source>
</evidence>
<evidence type="ECO:0000313" key="9">
    <source>
        <dbReference type="Proteomes" id="UP000324897"/>
    </source>
</evidence>
<keyword evidence="9" id="KW-1185">Reference proteome</keyword>
<feature type="coiled-coil region" evidence="6">
    <location>
        <begin position="362"/>
        <end position="389"/>
    </location>
</feature>
<keyword evidence="2" id="KW-0217">Developmental protein</keyword>
<feature type="coiled-coil region" evidence="6">
    <location>
        <begin position="219"/>
        <end position="323"/>
    </location>
</feature>
<evidence type="ECO:0000256" key="7">
    <source>
        <dbReference type="SAM" id="MobiDB-lite"/>
    </source>
</evidence>
<comment type="caution">
    <text evidence="8">The sequence shown here is derived from an EMBL/GenBank/DDBJ whole genome shotgun (WGS) entry which is preliminary data.</text>
</comment>
<evidence type="ECO:0000256" key="2">
    <source>
        <dbReference type="ARBA" id="ARBA00022473"/>
    </source>
</evidence>
<proteinExistence type="inferred from homology"/>
<organism evidence="8 9">
    <name type="scientific">Eragrostis curvula</name>
    <name type="common">weeping love grass</name>
    <dbReference type="NCBI Taxonomy" id="38414"/>
    <lineage>
        <taxon>Eukaryota</taxon>
        <taxon>Viridiplantae</taxon>
        <taxon>Streptophyta</taxon>
        <taxon>Embryophyta</taxon>
        <taxon>Tracheophyta</taxon>
        <taxon>Spermatophyta</taxon>
        <taxon>Magnoliopsida</taxon>
        <taxon>Liliopsida</taxon>
        <taxon>Poales</taxon>
        <taxon>Poaceae</taxon>
        <taxon>PACMAD clade</taxon>
        <taxon>Chloridoideae</taxon>
        <taxon>Eragrostideae</taxon>
        <taxon>Eragrostidinae</taxon>
        <taxon>Eragrostis</taxon>
    </lineage>
</organism>
<dbReference type="EMBL" id="RWGY01000002">
    <property type="protein sequence ID" value="TVU51317.1"/>
    <property type="molecule type" value="Genomic_DNA"/>
</dbReference>
<evidence type="ECO:0000256" key="6">
    <source>
        <dbReference type="SAM" id="Coils"/>
    </source>
</evidence>
<feature type="region of interest" description="Disordered" evidence="7">
    <location>
        <begin position="423"/>
        <end position="447"/>
    </location>
</feature>
<dbReference type="GO" id="GO:0009908">
    <property type="term" value="P:flower development"/>
    <property type="evidence" value="ECO:0007669"/>
    <property type="project" value="UniProtKB-KW"/>
</dbReference>
<feature type="region of interest" description="Disordered" evidence="7">
    <location>
        <begin position="134"/>
        <end position="159"/>
    </location>
</feature>
<feature type="compositionally biased region" description="Low complexity" evidence="7">
    <location>
        <begin position="9"/>
        <end position="18"/>
    </location>
</feature>
<name>A0A5J9WTU0_9POAL</name>
<gene>
    <name evidence="8" type="ORF">EJB05_02733</name>
</gene>
<dbReference type="GO" id="GO:0030154">
    <property type="term" value="P:cell differentiation"/>
    <property type="evidence" value="ECO:0007669"/>
    <property type="project" value="UniProtKB-KW"/>
</dbReference>
<feature type="region of interest" description="Disordered" evidence="7">
    <location>
        <begin position="1"/>
        <end position="35"/>
    </location>
</feature>
<evidence type="ECO:0000256" key="4">
    <source>
        <dbReference type="ARBA" id="ARBA00023054"/>
    </source>
</evidence>
<protein>
    <recommendedName>
        <fullName evidence="10">Protein FLX-like 3</fullName>
    </recommendedName>
</protein>
<evidence type="ECO:0000256" key="5">
    <source>
        <dbReference type="ARBA" id="ARBA00023089"/>
    </source>
</evidence>
<keyword evidence="3" id="KW-0221">Differentiation</keyword>
<dbReference type="InterPro" id="IPR040353">
    <property type="entry name" value="FLX/FLX-like"/>
</dbReference>
<evidence type="ECO:0000256" key="1">
    <source>
        <dbReference type="ARBA" id="ARBA00005405"/>
    </source>
</evidence>
<dbReference type="AlphaFoldDB" id="A0A5J9WTU0"/>
<accession>A0A5J9WTU0</accession>
<reference evidence="8 9" key="1">
    <citation type="journal article" date="2019" name="Sci. Rep.">
        <title>A high-quality genome of Eragrostis curvula grass provides insights into Poaceae evolution and supports new strategies to enhance forage quality.</title>
        <authorList>
            <person name="Carballo J."/>
            <person name="Santos B.A.C.M."/>
            <person name="Zappacosta D."/>
            <person name="Garbus I."/>
            <person name="Selva J.P."/>
            <person name="Gallo C.A."/>
            <person name="Diaz A."/>
            <person name="Albertini E."/>
            <person name="Caccamo M."/>
            <person name="Echenique V."/>
        </authorList>
    </citation>
    <scope>NUCLEOTIDE SEQUENCE [LARGE SCALE GENOMIC DNA]</scope>
    <source>
        <strain evidence="9">cv. Victoria</strain>
        <tissue evidence="8">Leaf</tissue>
    </source>
</reference>
<evidence type="ECO:0000313" key="8">
    <source>
        <dbReference type="EMBL" id="TVU51317.1"/>
    </source>
</evidence>
<feature type="non-terminal residue" evidence="8">
    <location>
        <position position="1"/>
    </location>
</feature>
<comment type="similarity">
    <text evidence="1">Belongs to the FLX family.</text>
</comment>
<dbReference type="Gramene" id="TVU51317">
    <property type="protein sequence ID" value="TVU51317"/>
    <property type="gene ID" value="EJB05_02733"/>
</dbReference>
<dbReference type="PANTHER" id="PTHR33405:SF20">
    <property type="entry name" value="PROTEIN FLX-LIKE 3"/>
    <property type="match status" value="1"/>
</dbReference>